<dbReference type="InterPro" id="IPR027417">
    <property type="entry name" value="P-loop_NTPase"/>
</dbReference>
<keyword evidence="1" id="KW-0233">DNA recombination</keyword>
<gene>
    <name evidence="3" type="ORF">KUF71_016308</name>
</gene>
<dbReference type="InterPro" id="IPR051055">
    <property type="entry name" value="PIF1_helicase"/>
</dbReference>
<dbReference type="GO" id="GO:0006310">
    <property type="term" value="P:DNA recombination"/>
    <property type="evidence" value="ECO:0007669"/>
    <property type="project" value="UniProtKB-KW"/>
</dbReference>
<reference evidence="3" key="2">
    <citation type="journal article" date="2023" name="BMC Genomics">
        <title>Pest status, molecular evolution, and epigenetic factors derived from the genome assembly of Frankliniella fusca, a thysanopteran phytovirus vector.</title>
        <authorList>
            <person name="Catto M.A."/>
            <person name="Labadie P.E."/>
            <person name="Jacobson A.L."/>
            <person name="Kennedy G.G."/>
            <person name="Srinivasan R."/>
            <person name="Hunt B.G."/>
        </authorList>
    </citation>
    <scope>NUCLEOTIDE SEQUENCE</scope>
    <source>
        <strain evidence="3">PL_HMW_Pooled</strain>
    </source>
</reference>
<dbReference type="GO" id="GO:0005524">
    <property type="term" value="F:ATP binding"/>
    <property type="evidence" value="ECO:0007669"/>
    <property type="project" value="UniProtKB-KW"/>
</dbReference>
<dbReference type="PANTHER" id="PTHR47642:SF6">
    <property type="entry name" value="ATP-DEPENDENT DNA HELICASE"/>
    <property type="match status" value="1"/>
</dbReference>
<keyword evidence="1" id="KW-0234">DNA repair</keyword>
<comment type="caution">
    <text evidence="3">The sequence shown here is derived from an EMBL/GenBank/DDBJ whole genome shotgun (WGS) entry which is preliminary data.</text>
</comment>
<dbReference type="GO" id="GO:0006281">
    <property type="term" value="P:DNA repair"/>
    <property type="evidence" value="ECO:0007669"/>
    <property type="project" value="UniProtKB-KW"/>
</dbReference>
<reference evidence="3" key="1">
    <citation type="submission" date="2021-07" db="EMBL/GenBank/DDBJ databases">
        <authorList>
            <person name="Catto M.A."/>
            <person name="Jacobson A."/>
            <person name="Kennedy G."/>
            <person name="Labadie P."/>
            <person name="Hunt B.G."/>
            <person name="Srinivasan R."/>
        </authorList>
    </citation>
    <scope>NUCLEOTIDE SEQUENCE</scope>
    <source>
        <strain evidence="3">PL_HMW_Pooled</strain>
        <tissue evidence="3">Head</tissue>
    </source>
</reference>
<keyword evidence="1 3" id="KW-0347">Helicase</keyword>
<dbReference type="EC" id="5.6.2.3" evidence="1"/>
<dbReference type="AlphaFoldDB" id="A0AAE1LQ70"/>
<comment type="catalytic activity">
    <reaction evidence="1">
        <text>ATP + H2O = ADP + phosphate + H(+)</text>
        <dbReference type="Rhea" id="RHEA:13065"/>
        <dbReference type="ChEBI" id="CHEBI:15377"/>
        <dbReference type="ChEBI" id="CHEBI:15378"/>
        <dbReference type="ChEBI" id="CHEBI:30616"/>
        <dbReference type="ChEBI" id="CHEBI:43474"/>
        <dbReference type="ChEBI" id="CHEBI:456216"/>
        <dbReference type="EC" id="5.6.2.3"/>
    </reaction>
</comment>
<protein>
    <recommendedName>
        <fullName evidence="1">ATP-dependent DNA helicase</fullName>
        <ecNumber evidence="1">5.6.2.3</ecNumber>
    </recommendedName>
</protein>
<keyword evidence="1" id="KW-0067">ATP-binding</keyword>
<keyword evidence="1" id="KW-0227">DNA damage</keyword>
<comment type="similarity">
    <text evidence="1">Belongs to the helicase family.</text>
</comment>
<keyword evidence="1" id="KW-0547">Nucleotide-binding</keyword>
<dbReference type="InterPro" id="IPR010285">
    <property type="entry name" value="DNA_helicase_pif1-like_DEAD"/>
</dbReference>
<dbReference type="Gene3D" id="3.40.50.300">
    <property type="entry name" value="P-loop containing nucleotide triphosphate hydrolases"/>
    <property type="match status" value="2"/>
</dbReference>
<dbReference type="Proteomes" id="UP001219518">
    <property type="component" value="Unassembled WGS sequence"/>
</dbReference>
<evidence type="ECO:0000313" key="4">
    <source>
        <dbReference type="Proteomes" id="UP001219518"/>
    </source>
</evidence>
<evidence type="ECO:0000313" key="3">
    <source>
        <dbReference type="EMBL" id="KAK3928023.1"/>
    </source>
</evidence>
<comment type="cofactor">
    <cofactor evidence="1">
        <name>Mg(2+)</name>
        <dbReference type="ChEBI" id="CHEBI:18420"/>
    </cofactor>
</comment>
<accession>A0AAE1LQ70</accession>
<evidence type="ECO:0000256" key="1">
    <source>
        <dbReference type="RuleBase" id="RU363044"/>
    </source>
</evidence>
<dbReference type="Pfam" id="PF05970">
    <property type="entry name" value="PIF1"/>
    <property type="match status" value="1"/>
</dbReference>
<dbReference type="EMBL" id="JAHWGI010001304">
    <property type="protein sequence ID" value="KAK3928023.1"/>
    <property type="molecule type" value="Genomic_DNA"/>
</dbReference>
<sequence>MCLEIKFWDQKILGQNSLGKKVLGKTYGNQKHNLSLNLLPYYKSQEQTESIHESISSDDEVDDAVEECKRIDDKKDWMLFVGASAGENNTSSLDHESVVSPLEKNYCNSEDSFKLMKFLDDAKKEGIDHVLRYRDQNIKLSEDQKHIINLASCQISCIKDGSGLNNFPQLVLCQGAAGSGKTLIIAELECTITEAFGTDSALIIAFTGSAALNANGRTIHSTLRLQFDNKSRDVVDLKGDTLHAFQEKMKNVKFLIIDEFSMVGCRLFNIINRRCMQMKSSTDPFGGLPVYMFGDLFQLPPIGDTPLYSLDIDKFKTIAYSGSILFRSLVHTKFLTACHRQQDEEFLNFLENLSSGIVTATGQIFEDNMSTEEIESFSNAAQLFQHVKATEDYNKKKLLELGGPVILISAKNNNSYAKCSSDELACNLQNSLAISIGARIMLRSNLWTEGGLVNGCIGYIEDVLYCDEIDEESPSIIMVKFDTYYGPTLTNGCVPITRITRSWTVNNIHCTRYQFPLTLAYAITIHKSQGLTLPKCVLNLDCAEIMSGIFCVAMSRVREKTDLMISGSFIYHYLR</sequence>
<dbReference type="SUPFAM" id="SSF52540">
    <property type="entry name" value="P-loop containing nucleoside triphosphate hydrolases"/>
    <property type="match status" value="2"/>
</dbReference>
<dbReference type="GO" id="GO:0016787">
    <property type="term" value="F:hydrolase activity"/>
    <property type="evidence" value="ECO:0007669"/>
    <property type="project" value="UniProtKB-KW"/>
</dbReference>
<feature type="domain" description="DNA helicase Pif1-like DEAD-box helicase" evidence="2">
    <location>
        <begin position="140"/>
        <end position="343"/>
    </location>
</feature>
<dbReference type="CDD" id="cd18809">
    <property type="entry name" value="SF1_C_RecD"/>
    <property type="match status" value="1"/>
</dbReference>
<keyword evidence="4" id="KW-1185">Reference proteome</keyword>
<organism evidence="3 4">
    <name type="scientific">Frankliniella fusca</name>
    <dbReference type="NCBI Taxonomy" id="407009"/>
    <lineage>
        <taxon>Eukaryota</taxon>
        <taxon>Metazoa</taxon>
        <taxon>Ecdysozoa</taxon>
        <taxon>Arthropoda</taxon>
        <taxon>Hexapoda</taxon>
        <taxon>Insecta</taxon>
        <taxon>Pterygota</taxon>
        <taxon>Neoptera</taxon>
        <taxon>Paraneoptera</taxon>
        <taxon>Thysanoptera</taxon>
        <taxon>Terebrantia</taxon>
        <taxon>Thripoidea</taxon>
        <taxon>Thripidae</taxon>
        <taxon>Frankliniella</taxon>
    </lineage>
</organism>
<dbReference type="GO" id="GO:0043139">
    <property type="term" value="F:5'-3' DNA helicase activity"/>
    <property type="evidence" value="ECO:0007669"/>
    <property type="project" value="UniProtKB-EC"/>
</dbReference>
<dbReference type="GO" id="GO:0000723">
    <property type="term" value="P:telomere maintenance"/>
    <property type="evidence" value="ECO:0007669"/>
    <property type="project" value="InterPro"/>
</dbReference>
<dbReference type="PANTHER" id="PTHR47642">
    <property type="entry name" value="ATP-DEPENDENT DNA HELICASE"/>
    <property type="match status" value="1"/>
</dbReference>
<proteinExistence type="inferred from homology"/>
<keyword evidence="1" id="KW-0378">Hydrolase</keyword>
<evidence type="ECO:0000259" key="2">
    <source>
        <dbReference type="Pfam" id="PF05970"/>
    </source>
</evidence>
<name>A0AAE1LQ70_9NEOP</name>